<proteinExistence type="predicted"/>
<accession>A0A656YXR9</accession>
<reference evidence="2 3" key="1">
    <citation type="journal article" date="2016" name="Sci. Rep.">
        <title>Metabolic traits of an uncultured archaeal lineage -MSBL1- from brine pools of the Red Sea.</title>
        <authorList>
            <person name="Mwirichia R."/>
            <person name="Alam I."/>
            <person name="Rashid M."/>
            <person name="Vinu M."/>
            <person name="Ba-Alawi W."/>
            <person name="Anthony Kamau A."/>
            <person name="Kamanda Ngugi D."/>
            <person name="Goker M."/>
            <person name="Klenk H.P."/>
            <person name="Bajic V."/>
            <person name="Stingl U."/>
        </authorList>
    </citation>
    <scope>NUCLEOTIDE SEQUENCE [LARGE SCALE GENOMIC DNA]</scope>
    <source>
        <strain evidence="2">SCGC-AAA259J03</strain>
    </source>
</reference>
<evidence type="ECO:0008006" key="4">
    <source>
        <dbReference type="Google" id="ProtNLM"/>
    </source>
</evidence>
<dbReference type="AlphaFoldDB" id="A0A656YXR9"/>
<feature type="transmembrane region" description="Helical" evidence="1">
    <location>
        <begin position="35"/>
        <end position="64"/>
    </location>
</feature>
<organism evidence="2 3">
    <name type="scientific">candidate division MSBL1 archaeon SCGC-AAA259J03</name>
    <dbReference type="NCBI Taxonomy" id="1698269"/>
    <lineage>
        <taxon>Archaea</taxon>
        <taxon>Methanobacteriati</taxon>
        <taxon>Methanobacteriota</taxon>
        <taxon>candidate division MSBL1</taxon>
    </lineage>
</organism>
<keyword evidence="1" id="KW-1133">Transmembrane helix</keyword>
<dbReference type="EMBL" id="LHXT01000007">
    <property type="protein sequence ID" value="KXA98742.1"/>
    <property type="molecule type" value="Genomic_DNA"/>
</dbReference>
<keyword evidence="1" id="KW-0472">Membrane</keyword>
<evidence type="ECO:0000256" key="1">
    <source>
        <dbReference type="SAM" id="Phobius"/>
    </source>
</evidence>
<protein>
    <recommendedName>
        <fullName evidence="4">Cardiolipin synthase N-terminal domain-containing protein</fullName>
    </recommendedName>
</protein>
<feature type="transmembrane region" description="Helical" evidence="1">
    <location>
        <begin position="7"/>
        <end position="23"/>
    </location>
</feature>
<name>A0A656YXR9_9EURY</name>
<evidence type="ECO:0000313" key="3">
    <source>
        <dbReference type="Proteomes" id="UP000070257"/>
    </source>
</evidence>
<keyword evidence="1" id="KW-0812">Transmembrane</keyword>
<evidence type="ECO:0000313" key="2">
    <source>
        <dbReference type="EMBL" id="KXA98742.1"/>
    </source>
</evidence>
<dbReference type="Proteomes" id="UP000070257">
    <property type="component" value="Unassembled WGS sequence"/>
</dbReference>
<keyword evidence="3" id="KW-1185">Reference proteome</keyword>
<sequence length="69" mass="8207">MLEYVGLIIQLVLFVLVLLWIRQDVQEKEMETKTYWIWTLAAFAGLLFLGILGLAIVTLSYYFWSRHIR</sequence>
<gene>
    <name evidence="2" type="ORF">AKJ39_00935</name>
</gene>
<comment type="caution">
    <text evidence="2">The sequence shown here is derived from an EMBL/GenBank/DDBJ whole genome shotgun (WGS) entry which is preliminary data.</text>
</comment>